<name>F4PQ63_CACFS</name>
<keyword evidence="3" id="KW-0808">Transferase</keyword>
<organism evidence="7 8">
    <name type="scientific">Cavenderia fasciculata</name>
    <name type="common">Slime mold</name>
    <name type="synonym">Dictyostelium fasciculatum</name>
    <dbReference type="NCBI Taxonomy" id="261658"/>
    <lineage>
        <taxon>Eukaryota</taxon>
        <taxon>Amoebozoa</taxon>
        <taxon>Evosea</taxon>
        <taxon>Eumycetozoa</taxon>
        <taxon>Dictyostelia</taxon>
        <taxon>Acytosteliales</taxon>
        <taxon>Cavenderiaceae</taxon>
        <taxon>Cavenderia</taxon>
    </lineage>
</organism>
<dbReference type="CDD" id="cd08646">
    <property type="entry name" value="FMT_core_Met-tRNA-FMT_N"/>
    <property type="match status" value="1"/>
</dbReference>
<dbReference type="InterPro" id="IPR036477">
    <property type="entry name" value="Formyl_transf_N_sf"/>
</dbReference>
<dbReference type="Proteomes" id="UP000007797">
    <property type="component" value="Unassembled WGS sequence"/>
</dbReference>
<dbReference type="InterPro" id="IPR041711">
    <property type="entry name" value="Met-tRNA-FMT_N"/>
</dbReference>
<protein>
    <recommendedName>
        <fullName evidence="2">methionyl-tRNA formyltransferase</fullName>
        <ecNumber evidence="2">2.1.2.9</ecNumber>
    </recommendedName>
</protein>
<sequence length="454" mass="52228">MPLHESLIIIYRPGLNSNNKKNMFSIRSSTNLLTNNIKYCFTISKQTTTIHLNRYQYSTSSSSSATLQNIVDKKVEDNSFRVLFFGTDHVSIHTLKKLHDNLKIDRLIKELEVVCPNNKDELVYQYAKKEGLSMYHPDIETGMKQFQVPVSSKSGKPFDMAVVVSFGYFIPKKVLNTFTFGGINVHPSLLPKYRGAAPIYHTLINDDRETGVSIIKLDPLKFDVGDILDQTKYKIKGNTLYLELLNELASIGANSVIRVLDQFKNLIPWAQGEDGVSRAPKINKDNGRIDWENDTCQDIWTKYRAFSDTISIYTHYYSKKSKAWKRVKLYDMINPLVKGSNIFGIDLNQQQSQLSMMNDIIEDTKHLQLDHTIQKNGQYFITFDRKKSYFGIIWVKCLDGWVGFKSAHEEGKKRLLAKEFFFAKGIISPIGENDQKTNLISTQQFRINKQQQEN</sequence>
<dbReference type="SUPFAM" id="SSF53328">
    <property type="entry name" value="Formyltransferase"/>
    <property type="match status" value="1"/>
</dbReference>
<dbReference type="GO" id="GO:0005739">
    <property type="term" value="C:mitochondrion"/>
    <property type="evidence" value="ECO:0007669"/>
    <property type="project" value="TreeGrafter"/>
</dbReference>
<keyword evidence="8" id="KW-1185">Reference proteome</keyword>
<dbReference type="PANTHER" id="PTHR11138">
    <property type="entry name" value="METHIONYL-TRNA FORMYLTRANSFERASE"/>
    <property type="match status" value="1"/>
</dbReference>
<reference evidence="8" key="1">
    <citation type="journal article" date="2011" name="Genome Res.">
        <title>Phylogeny-wide analysis of social amoeba genomes highlights ancient origins for complex intercellular communication.</title>
        <authorList>
            <person name="Heidel A.J."/>
            <person name="Lawal H.M."/>
            <person name="Felder M."/>
            <person name="Schilde C."/>
            <person name="Helps N.R."/>
            <person name="Tunggal B."/>
            <person name="Rivero F."/>
            <person name="John U."/>
            <person name="Schleicher M."/>
            <person name="Eichinger L."/>
            <person name="Platzer M."/>
            <person name="Noegel A.A."/>
            <person name="Schaap P."/>
            <person name="Gloeckner G."/>
        </authorList>
    </citation>
    <scope>NUCLEOTIDE SEQUENCE [LARGE SCALE GENOMIC DNA]</scope>
    <source>
        <strain evidence="8">SH3</strain>
    </source>
</reference>
<dbReference type="STRING" id="1054147.F4PQ63"/>
<comment type="similarity">
    <text evidence="1">Belongs to the Fmt family.</text>
</comment>
<evidence type="ECO:0000256" key="4">
    <source>
        <dbReference type="ARBA" id="ARBA00022917"/>
    </source>
</evidence>
<dbReference type="OrthoDB" id="10268103at2759"/>
<dbReference type="EMBL" id="GL883009">
    <property type="protein sequence ID" value="EGG22526.1"/>
    <property type="molecule type" value="Genomic_DNA"/>
</dbReference>
<dbReference type="InterPro" id="IPR005793">
    <property type="entry name" value="Formyl_trans_C"/>
</dbReference>
<feature type="domain" description="Formyl transferase C-terminal" evidence="6">
    <location>
        <begin position="281"/>
        <end position="326"/>
    </location>
</feature>
<dbReference type="Pfam" id="PF02911">
    <property type="entry name" value="Formyl_trans_C"/>
    <property type="match status" value="1"/>
</dbReference>
<evidence type="ECO:0000256" key="2">
    <source>
        <dbReference type="ARBA" id="ARBA00012261"/>
    </source>
</evidence>
<dbReference type="KEGG" id="dfa:DFA_04654"/>
<feature type="domain" description="Formyl transferase N-terminal" evidence="5">
    <location>
        <begin position="158"/>
        <end position="258"/>
    </location>
</feature>
<dbReference type="PANTHER" id="PTHR11138:SF5">
    <property type="entry name" value="METHIONYL-TRNA FORMYLTRANSFERASE, MITOCHONDRIAL"/>
    <property type="match status" value="1"/>
</dbReference>
<dbReference type="OMA" id="GGINMHP"/>
<proteinExistence type="inferred from homology"/>
<dbReference type="Gene3D" id="3.40.50.12230">
    <property type="match status" value="1"/>
</dbReference>
<accession>F4PQ63</accession>
<evidence type="ECO:0000256" key="3">
    <source>
        <dbReference type="ARBA" id="ARBA00022679"/>
    </source>
</evidence>
<keyword evidence="4" id="KW-0648">Protein biosynthesis</keyword>
<evidence type="ECO:0000259" key="5">
    <source>
        <dbReference type="Pfam" id="PF00551"/>
    </source>
</evidence>
<evidence type="ECO:0000313" key="7">
    <source>
        <dbReference type="EMBL" id="EGG22526.1"/>
    </source>
</evidence>
<dbReference type="GeneID" id="14874802"/>
<evidence type="ECO:0000256" key="1">
    <source>
        <dbReference type="ARBA" id="ARBA00010699"/>
    </source>
</evidence>
<dbReference type="AlphaFoldDB" id="F4PQ63"/>
<dbReference type="GO" id="GO:0004479">
    <property type="term" value="F:methionyl-tRNA formyltransferase activity"/>
    <property type="evidence" value="ECO:0007669"/>
    <property type="project" value="UniProtKB-EC"/>
</dbReference>
<dbReference type="Pfam" id="PF00551">
    <property type="entry name" value="Formyl_trans_N"/>
    <property type="match status" value="1"/>
</dbReference>
<dbReference type="InterPro" id="IPR002376">
    <property type="entry name" value="Formyl_transf_N"/>
</dbReference>
<dbReference type="EC" id="2.1.2.9" evidence="2"/>
<evidence type="ECO:0000259" key="6">
    <source>
        <dbReference type="Pfam" id="PF02911"/>
    </source>
</evidence>
<gene>
    <name evidence="7" type="ORF">DFA_04654</name>
</gene>
<evidence type="ECO:0000313" key="8">
    <source>
        <dbReference type="Proteomes" id="UP000007797"/>
    </source>
</evidence>
<dbReference type="RefSeq" id="XP_004360377.1">
    <property type="nucleotide sequence ID" value="XM_004360320.1"/>
</dbReference>